<evidence type="ECO:0000256" key="2">
    <source>
        <dbReference type="ARBA" id="ARBA00005819"/>
    </source>
</evidence>
<dbReference type="InterPro" id="IPR039119">
    <property type="entry name" value="ABT1/Esf2"/>
</dbReference>
<protein>
    <recommendedName>
        <fullName evidence="3">Pre-rRNA-processing protein ESF2</fullName>
    </recommendedName>
    <alternativeName>
        <fullName evidence="7">18S rRNA factor 2</fullName>
    </alternativeName>
    <alternativeName>
        <fullName evidence="4">Pre-rRNA-processing protein esf2</fullName>
    </alternativeName>
</protein>
<dbReference type="InterPro" id="IPR035979">
    <property type="entry name" value="RBD_domain_sf"/>
</dbReference>
<organism evidence="9 10">
    <name type="scientific">Wickerhamomyces mucosus</name>
    <dbReference type="NCBI Taxonomy" id="1378264"/>
    <lineage>
        <taxon>Eukaryota</taxon>
        <taxon>Fungi</taxon>
        <taxon>Dikarya</taxon>
        <taxon>Ascomycota</taxon>
        <taxon>Saccharomycotina</taxon>
        <taxon>Saccharomycetes</taxon>
        <taxon>Phaffomycetales</taxon>
        <taxon>Wickerhamomycetaceae</taxon>
        <taxon>Wickerhamomyces</taxon>
    </lineage>
</organism>
<evidence type="ECO:0000256" key="7">
    <source>
        <dbReference type="ARBA" id="ARBA00032634"/>
    </source>
</evidence>
<evidence type="ECO:0000256" key="1">
    <source>
        <dbReference type="ARBA" id="ARBA00004604"/>
    </source>
</evidence>
<evidence type="ECO:0000256" key="4">
    <source>
        <dbReference type="ARBA" id="ARBA00021800"/>
    </source>
</evidence>
<evidence type="ECO:0000313" key="10">
    <source>
        <dbReference type="Proteomes" id="UP000769528"/>
    </source>
</evidence>
<comment type="subcellular location">
    <subcellularLocation>
        <location evidence="1">Nucleus</location>
        <location evidence="1">Nucleolus</location>
    </subcellularLocation>
</comment>
<sequence length="318" mass="36800">MEKYIGNISEDEDETPHLGSDEEFFSAGAKALNTDEEDEIIDADDEEILKTKTKLNKSNFDAFQEQKNDGEDMFEVEETLVLGSRKESDEEKNVNELFRKSKLTKLKNQKPKGKTGVVYLSKIPPYMKPAKLRQILSRFGDVDRLFLRKESQIKYKQRVSQGGNKKDMYEEGWAEFIKKKDAKLCAESLNGNILGGKKGNFYYDDIMNIKYLSGFKWTDLTEKMSKENEVRQSKLQMEISQANKLNSTFVKNVEKSKMVENIKSKKKARTTGEDESDFAPEVRRTFEQRKILSKRADADSKQKEKNNEKLDNVLSRVF</sequence>
<evidence type="ECO:0000256" key="5">
    <source>
        <dbReference type="ARBA" id="ARBA00022884"/>
    </source>
</evidence>
<dbReference type="GO" id="GO:0000447">
    <property type="term" value="P:endonucleolytic cleavage in ITS1 to separate SSU-rRNA from 5.8S rRNA and LSU-rRNA from tricistronic rRNA transcript (SSU-rRNA, 5.8S rRNA, LSU-rRNA)"/>
    <property type="evidence" value="ECO:0007669"/>
    <property type="project" value="TreeGrafter"/>
</dbReference>
<dbReference type="Proteomes" id="UP000769528">
    <property type="component" value="Unassembled WGS sequence"/>
</dbReference>
<feature type="region of interest" description="Disordered" evidence="8">
    <location>
        <begin position="293"/>
        <end position="318"/>
    </location>
</feature>
<reference evidence="9" key="2">
    <citation type="submission" date="2021-01" db="EMBL/GenBank/DDBJ databases">
        <authorList>
            <person name="Schikora-Tamarit M.A."/>
        </authorList>
    </citation>
    <scope>NUCLEOTIDE SEQUENCE</scope>
    <source>
        <strain evidence="9">CBS6341</strain>
    </source>
</reference>
<name>A0A9P8PGE5_9ASCO</name>
<proteinExistence type="inferred from homology"/>
<comment type="similarity">
    <text evidence="2">Belongs to the ESF2/ABP1 family.</text>
</comment>
<keyword evidence="10" id="KW-1185">Reference proteome</keyword>
<dbReference type="GO" id="GO:0003723">
    <property type="term" value="F:RNA binding"/>
    <property type="evidence" value="ECO:0007669"/>
    <property type="project" value="UniProtKB-KW"/>
</dbReference>
<dbReference type="CDD" id="cd12263">
    <property type="entry name" value="RRM_ABT1_like"/>
    <property type="match status" value="1"/>
</dbReference>
<dbReference type="PANTHER" id="PTHR12311">
    <property type="entry name" value="ACTIVATOR OF BASAL TRANSCRIPTION 1"/>
    <property type="match status" value="1"/>
</dbReference>
<dbReference type="PANTHER" id="PTHR12311:SF7">
    <property type="entry name" value="ACTIVATOR OF BASAL TRANSCRIPTION 1"/>
    <property type="match status" value="1"/>
</dbReference>
<gene>
    <name evidence="9" type="ORF">WICMUC_004588</name>
</gene>
<dbReference type="GO" id="GO:0000472">
    <property type="term" value="P:endonucleolytic cleavage to generate mature 5'-end of SSU-rRNA from (SSU-rRNA, 5.8S rRNA, LSU-rRNA)"/>
    <property type="evidence" value="ECO:0007669"/>
    <property type="project" value="TreeGrafter"/>
</dbReference>
<reference evidence="9" key="1">
    <citation type="journal article" date="2021" name="Open Biol.">
        <title>Shared evolutionary footprints suggest mitochondrial oxidative damage underlies multiple complex I losses in fungi.</title>
        <authorList>
            <person name="Schikora-Tamarit M.A."/>
            <person name="Marcet-Houben M."/>
            <person name="Nosek J."/>
            <person name="Gabaldon T."/>
        </authorList>
    </citation>
    <scope>NUCLEOTIDE SEQUENCE</scope>
    <source>
        <strain evidence="9">CBS6341</strain>
    </source>
</reference>
<dbReference type="InterPro" id="IPR012677">
    <property type="entry name" value="Nucleotide-bd_a/b_plait_sf"/>
</dbReference>
<dbReference type="Gene3D" id="3.30.70.330">
    <property type="match status" value="1"/>
</dbReference>
<dbReference type="GO" id="GO:0000480">
    <property type="term" value="P:endonucleolytic cleavage in 5'-ETS of tricistronic rRNA transcript (SSU-rRNA, 5.8S rRNA, LSU-rRNA)"/>
    <property type="evidence" value="ECO:0007669"/>
    <property type="project" value="TreeGrafter"/>
</dbReference>
<feature type="compositionally biased region" description="Basic and acidic residues" evidence="8">
    <location>
        <begin position="293"/>
        <end position="311"/>
    </location>
</feature>
<dbReference type="OrthoDB" id="287393at2759"/>
<dbReference type="EMBL" id="JAEUBF010001277">
    <property type="protein sequence ID" value="KAH3671456.1"/>
    <property type="molecule type" value="Genomic_DNA"/>
</dbReference>
<evidence type="ECO:0000256" key="6">
    <source>
        <dbReference type="ARBA" id="ARBA00023242"/>
    </source>
</evidence>
<evidence type="ECO:0000256" key="8">
    <source>
        <dbReference type="SAM" id="MobiDB-lite"/>
    </source>
</evidence>
<dbReference type="AlphaFoldDB" id="A0A9P8PGE5"/>
<evidence type="ECO:0000313" key="9">
    <source>
        <dbReference type="EMBL" id="KAH3671456.1"/>
    </source>
</evidence>
<dbReference type="InterPro" id="IPR034353">
    <property type="entry name" value="ABT1/ESF2_RRM"/>
</dbReference>
<dbReference type="SUPFAM" id="SSF54928">
    <property type="entry name" value="RNA-binding domain, RBD"/>
    <property type="match status" value="1"/>
</dbReference>
<keyword evidence="6" id="KW-0539">Nucleus</keyword>
<comment type="caution">
    <text evidence="9">The sequence shown here is derived from an EMBL/GenBank/DDBJ whole genome shotgun (WGS) entry which is preliminary data.</text>
</comment>
<dbReference type="GO" id="GO:0005730">
    <property type="term" value="C:nucleolus"/>
    <property type="evidence" value="ECO:0007669"/>
    <property type="project" value="UniProtKB-SubCell"/>
</dbReference>
<keyword evidence="5" id="KW-0694">RNA-binding</keyword>
<feature type="region of interest" description="Disordered" evidence="8">
    <location>
        <begin position="1"/>
        <end position="23"/>
    </location>
</feature>
<evidence type="ECO:0000256" key="3">
    <source>
        <dbReference type="ARBA" id="ARBA00013906"/>
    </source>
</evidence>
<accession>A0A9P8PGE5</accession>
<dbReference type="GO" id="GO:0034462">
    <property type="term" value="P:small-subunit processome assembly"/>
    <property type="evidence" value="ECO:0007669"/>
    <property type="project" value="TreeGrafter"/>
</dbReference>